<evidence type="ECO:0000259" key="3">
    <source>
        <dbReference type="PROSITE" id="PS51841"/>
    </source>
</evidence>
<evidence type="ECO:0000313" key="4">
    <source>
        <dbReference type="EMBL" id="MFC7356435.1"/>
    </source>
</evidence>
<dbReference type="RefSeq" id="WP_380216175.1">
    <property type="nucleotide sequence ID" value="NZ_JBHTBN010000001.1"/>
</dbReference>
<feature type="domain" description="LTD" evidence="3">
    <location>
        <begin position="13"/>
        <end position="137"/>
    </location>
</feature>
<dbReference type="NCBIfam" id="TIGR04183">
    <property type="entry name" value="Por_Secre_tail"/>
    <property type="match status" value="1"/>
</dbReference>
<name>A0ABW2MRE8_9FLAO</name>
<comment type="caution">
    <text evidence="4">The sequence shown here is derived from an EMBL/GenBank/DDBJ whole genome shotgun (WGS) entry which is preliminary data.</text>
</comment>
<evidence type="ECO:0000256" key="1">
    <source>
        <dbReference type="ARBA" id="ARBA00022729"/>
    </source>
</evidence>
<evidence type="ECO:0000313" key="5">
    <source>
        <dbReference type="Proteomes" id="UP001596415"/>
    </source>
</evidence>
<feature type="chain" id="PRO_5045811074" evidence="2">
    <location>
        <begin position="19"/>
        <end position="563"/>
    </location>
</feature>
<dbReference type="PANTHER" id="PTHR37397:SF1">
    <property type="entry name" value="LTD DOMAIN-CONTAINING PROTEIN"/>
    <property type="match status" value="1"/>
</dbReference>
<dbReference type="PANTHER" id="PTHR37397">
    <property type="entry name" value="SI:CH211-183D21.1"/>
    <property type="match status" value="1"/>
</dbReference>
<dbReference type="EMBL" id="JBHTBN010000001">
    <property type="protein sequence ID" value="MFC7356435.1"/>
    <property type="molecule type" value="Genomic_DNA"/>
</dbReference>
<dbReference type="PROSITE" id="PS51841">
    <property type="entry name" value="LTD"/>
    <property type="match status" value="1"/>
</dbReference>
<dbReference type="Pfam" id="PF18962">
    <property type="entry name" value="Por_Secre_tail"/>
    <property type="match status" value="1"/>
</dbReference>
<sequence length="563" mass="59313">MKKITLLLALLVASISYGQIVINEVDSDQTSTDTTEFIELLSDTPNFSLNGYIVVLFNGSNDTSYETVDLTGFTTDANGYFIIGSDATPGVDIMLGPDNTIQNGTDAIAIYQDSAATFPDGTAPTTTNLIDAVVYTTGDGDDEGLRMALGLSTFYDEDANGMKDTESIQRASDGTYCTGAPTLRLMNIDCGTVCPLQVSVESVVCDAVTSGTDTYTTTLSFTGGGTETYTIAATDGTVGGDDPTTDASGTITITGVDEGADFTYTITSTTCSISNMINAPDCIPASDVATIAELRAGTLGVDYTLTGEVLLTFQKMERNQKWIEDATAAILIDDPAGVITTTYSEGDGITGISGTLTEFGDLLQFRPTMDPGAPSSTGNTLTPQAITQAMYDANPTDYESELIALTNVLYTDGDGTTVFEIDTDYALDGTVTVHRTSIEEADYIGQLVPFNPIPTFVALGSSFNGAPQLLVRRGSDIGLVLGTAENALEQLSIYPNPSTTGYINIESPLNGDMNVIIYDVLGKQVINTVVAGERLNISSLKSGVYMVQVSQDGSAVTKKLVVR</sequence>
<dbReference type="InterPro" id="IPR026444">
    <property type="entry name" value="Secre_tail"/>
</dbReference>
<dbReference type="Proteomes" id="UP001596415">
    <property type="component" value="Unassembled WGS sequence"/>
</dbReference>
<keyword evidence="1 2" id="KW-0732">Signal</keyword>
<dbReference type="InterPro" id="IPR001322">
    <property type="entry name" value="Lamin_tail_dom"/>
</dbReference>
<evidence type="ECO:0000256" key="2">
    <source>
        <dbReference type="SAM" id="SignalP"/>
    </source>
</evidence>
<accession>A0ABW2MRE8</accession>
<keyword evidence="5" id="KW-1185">Reference proteome</keyword>
<reference evidence="5" key="1">
    <citation type="journal article" date="2019" name="Int. J. Syst. Evol. Microbiol.">
        <title>The Global Catalogue of Microorganisms (GCM) 10K type strain sequencing project: providing services to taxonomists for standard genome sequencing and annotation.</title>
        <authorList>
            <consortium name="The Broad Institute Genomics Platform"/>
            <consortium name="The Broad Institute Genome Sequencing Center for Infectious Disease"/>
            <person name="Wu L."/>
            <person name="Ma J."/>
        </authorList>
    </citation>
    <scope>NUCLEOTIDE SEQUENCE [LARGE SCALE GENOMIC DNA]</scope>
    <source>
        <strain evidence="5">CGMCC 1.16306</strain>
    </source>
</reference>
<gene>
    <name evidence="4" type="ORF">ACFQO1_01940</name>
</gene>
<protein>
    <submittedName>
        <fullName evidence="4">T9SS type A sorting domain-containing protein</fullName>
    </submittedName>
</protein>
<proteinExistence type="predicted"/>
<feature type="signal peptide" evidence="2">
    <location>
        <begin position="1"/>
        <end position="18"/>
    </location>
</feature>
<organism evidence="4 5">
    <name type="scientific">Jejudonia soesokkakensis</name>
    <dbReference type="NCBI Taxonomy" id="1323432"/>
    <lineage>
        <taxon>Bacteria</taxon>
        <taxon>Pseudomonadati</taxon>
        <taxon>Bacteroidota</taxon>
        <taxon>Flavobacteriia</taxon>
        <taxon>Flavobacteriales</taxon>
        <taxon>Flavobacteriaceae</taxon>
        <taxon>Jejudonia</taxon>
    </lineage>
</organism>